<evidence type="ECO:0000313" key="1">
    <source>
        <dbReference type="EMBL" id="GJJ08955.1"/>
    </source>
</evidence>
<sequence length="196" mass="23138">MVSKGPAKERVSSFTSTLLRWRFSKKTRFHKKRRRSSHVAVESTESTLNEVPFSPIPSPIRPSHSAASIHSLPSNVKDANEYYFHSILPLRLEKERQIQDMGTEIRDMQIKIEEMGKAFQEHLGRLVQEKETVFQEMVKVLQEMEKGKEQRNLRFKDFVQRVRDFKQREKDFEEKEKETAKDSFLNELLELGETLQ</sequence>
<reference evidence="1" key="1">
    <citation type="submission" date="2021-10" db="EMBL/GenBank/DDBJ databases">
        <title>De novo Genome Assembly of Clathrus columnatus (Basidiomycota, Fungi) Using Illumina and Nanopore Sequence Data.</title>
        <authorList>
            <person name="Ogiso-Tanaka E."/>
            <person name="Itagaki H."/>
            <person name="Hosoya T."/>
            <person name="Hosaka K."/>
        </authorList>
    </citation>
    <scope>NUCLEOTIDE SEQUENCE</scope>
    <source>
        <strain evidence="1">MO-923</strain>
    </source>
</reference>
<evidence type="ECO:0000313" key="2">
    <source>
        <dbReference type="Proteomes" id="UP001050691"/>
    </source>
</evidence>
<keyword evidence="2" id="KW-1185">Reference proteome</keyword>
<organism evidence="1 2">
    <name type="scientific">Clathrus columnatus</name>
    <dbReference type="NCBI Taxonomy" id="1419009"/>
    <lineage>
        <taxon>Eukaryota</taxon>
        <taxon>Fungi</taxon>
        <taxon>Dikarya</taxon>
        <taxon>Basidiomycota</taxon>
        <taxon>Agaricomycotina</taxon>
        <taxon>Agaricomycetes</taxon>
        <taxon>Phallomycetidae</taxon>
        <taxon>Phallales</taxon>
        <taxon>Clathraceae</taxon>
        <taxon>Clathrus</taxon>
    </lineage>
</organism>
<dbReference type="Proteomes" id="UP001050691">
    <property type="component" value="Unassembled WGS sequence"/>
</dbReference>
<comment type="caution">
    <text evidence="1">The sequence shown here is derived from an EMBL/GenBank/DDBJ whole genome shotgun (WGS) entry which is preliminary data.</text>
</comment>
<proteinExistence type="predicted"/>
<dbReference type="EMBL" id="BPWL01000003">
    <property type="protein sequence ID" value="GJJ08955.1"/>
    <property type="molecule type" value="Genomic_DNA"/>
</dbReference>
<gene>
    <name evidence="1" type="ORF">Clacol_003175</name>
</gene>
<accession>A0AAV5A3W3</accession>
<protein>
    <submittedName>
        <fullName evidence="1">Uncharacterized protein</fullName>
    </submittedName>
</protein>
<name>A0AAV5A3W3_9AGAM</name>
<dbReference type="AlphaFoldDB" id="A0AAV5A3W3"/>